<accession>A0A9X5E979</accession>
<dbReference type="EMBL" id="JTJC03000004">
    <property type="protein sequence ID" value="NHC36387.1"/>
    <property type="molecule type" value="Genomic_DNA"/>
</dbReference>
<name>A0A9X5E979_9CYAN</name>
<evidence type="ECO:0000313" key="2">
    <source>
        <dbReference type="Proteomes" id="UP000031532"/>
    </source>
</evidence>
<dbReference type="NCBIfam" id="NF038167">
    <property type="entry name" value="cyan_ocin_like"/>
    <property type="match status" value="1"/>
</dbReference>
<organism evidence="1 2">
    <name type="scientific">Scytonema millei VB511283</name>
    <dbReference type="NCBI Taxonomy" id="1245923"/>
    <lineage>
        <taxon>Bacteria</taxon>
        <taxon>Bacillati</taxon>
        <taxon>Cyanobacteriota</taxon>
        <taxon>Cyanophyceae</taxon>
        <taxon>Nostocales</taxon>
        <taxon>Scytonemataceae</taxon>
        <taxon>Scytonema</taxon>
    </lineage>
</organism>
<dbReference type="InterPro" id="IPR049891">
    <property type="entry name" value="CTB"/>
</dbReference>
<dbReference type="Proteomes" id="UP000031532">
    <property type="component" value="Unassembled WGS sequence"/>
</dbReference>
<dbReference type="AlphaFoldDB" id="A0A9X5E979"/>
<evidence type="ECO:0008006" key="3">
    <source>
        <dbReference type="Google" id="ProtNLM"/>
    </source>
</evidence>
<protein>
    <recommendedName>
        <fullName evidence="3">Bacteriocin</fullName>
    </recommendedName>
</protein>
<comment type="caution">
    <text evidence="1">The sequence shown here is derived from an EMBL/GenBank/DDBJ whole genome shotgun (WGS) entry which is preliminary data.</text>
</comment>
<evidence type="ECO:0000313" key="1">
    <source>
        <dbReference type="EMBL" id="NHC36387.1"/>
    </source>
</evidence>
<dbReference type="OrthoDB" id="517784at2"/>
<sequence length="86" mass="9326">MFDTDMQSGLFLDLSDEQQQLVAGGGSTGDALRDKLATYYKANNSITNLDVAQQSGPEGSTNLQKFQHDTLDISTAAYKDFFAKLG</sequence>
<keyword evidence="2" id="KW-1185">Reference proteome</keyword>
<proteinExistence type="predicted"/>
<dbReference type="RefSeq" id="WP_039716957.1">
    <property type="nucleotide sequence ID" value="NZ_JTJC03000004.1"/>
</dbReference>
<reference evidence="1 2" key="1">
    <citation type="journal article" date="2015" name="Genome Announc.">
        <title>Draft Genome Sequence of the Terrestrial Cyanobacterium Scytonema millei VB511283, Isolated from Eastern India.</title>
        <authorList>
            <person name="Sen D."/>
            <person name="Chandrababunaidu M.M."/>
            <person name="Singh D."/>
            <person name="Sanghi N."/>
            <person name="Ghorai A."/>
            <person name="Mishra G.P."/>
            <person name="Madduluri M."/>
            <person name="Adhikary S.P."/>
            <person name="Tripathy S."/>
        </authorList>
    </citation>
    <scope>NUCLEOTIDE SEQUENCE [LARGE SCALE GENOMIC DNA]</scope>
    <source>
        <strain evidence="1 2">VB511283</strain>
    </source>
</reference>
<gene>
    <name evidence="1" type="ORF">QH73_0017325</name>
</gene>